<organism evidence="2 3">
    <name type="scientific">Archangium gephyra</name>
    <dbReference type="NCBI Taxonomy" id="48"/>
    <lineage>
        <taxon>Bacteria</taxon>
        <taxon>Pseudomonadati</taxon>
        <taxon>Myxococcota</taxon>
        <taxon>Myxococcia</taxon>
        <taxon>Myxococcales</taxon>
        <taxon>Cystobacterineae</taxon>
        <taxon>Archangiaceae</taxon>
        <taxon>Archangium</taxon>
    </lineage>
</organism>
<sequence length="243" mass="26816">MGFLSLFGGGTPAEKAQKLKSKATEKYGDPATRQKALQTLGELKHPDAVPVLMQRFTFAVDPQTTDAEEKQHVFEAIVELEKEAVAPVRAFLVKSDQASSWALKILSAVLPEEEVLGIVTDELKRLGSEYSRDPEKKEVLLRFCEGKNDARVGAVLPALLNDMSDDVRMATLKTLSSVKYEAAKEQVIELLINEETARRVQSACASVLAETQWPVQGFREKVEKRLPDGYTVDKAGVVKKRGS</sequence>
<proteinExistence type="predicted"/>
<dbReference type="AlphaFoldDB" id="A0A2W5TBY0"/>
<evidence type="ECO:0000256" key="1">
    <source>
        <dbReference type="SAM" id="MobiDB-lite"/>
    </source>
</evidence>
<evidence type="ECO:0008006" key="4">
    <source>
        <dbReference type="Google" id="ProtNLM"/>
    </source>
</evidence>
<dbReference type="Pfam" id="PF03130">
    <property type="entry name" value="HEAT_PBS"/>
    <property type="match status" value="1"/>
</dbReference>
<dbReference type="SUPFAM" id="SSF48371">
    <property type="entry name" value="ARM repeat"/>
    <property type="match status" value="1"/>
</dbReference>
<protein>
    <recommendedName>
        <fullName evidence="4">HEAT repeat domain-containing protein</fullName>
    </recommendedName>
</protein>
<reference evidence="2 3" key="1">
    <citation type="submission" date="2017-08" db="EMBL/GenBank/DDBJ databases">
        <title>Infants hospitalized years apart are colonized by the same room-sourced microbial strains.</title>
        <authorList>
            <person name="Brooks B."/>
            <person name="Olm M.R."/>
            <person name="Firek B.A."/>
            <person name="Baker R."/>
            <person name="Thomas B.C."/>
            <person name="Morowitz M.J."/>
            <person name="Banfield J.F."/>
        </authorList>
    </citation>
    <scope>NUCLEOTIDE SEQUENCE [LARGE SCALE GENOMIC DNA]</scope>
    <source>
        <strain evidence="2">S2_003_000_R2_14</strain>
    </source>
</reference>
<comment type="caution">
    <text evidence="2">The sequence shown here is derived from an EMBL/GenBank/DDBJ whole genome shotgun (WGS) entry which is preliminary data.</text>
</comment>
<feature type="region of interest" description="Disordered" evidence="1">
    <location>
        <begin position="1"/>
        <end position="31"/>
    </location>
</feature>
<dbReference type="InterPro" id="IPR011989">
    <property type="entry name" value="ARM-like"/>
</dbReference>
<evidence type="ECO:0000313" key="2">
    <source>
        <dbReference type="EMBL" id="PZR09906.1"/>
    </source>
</evidence>
<dbReference type="EMBL" id="QFQP01000019">
    <property type="protein sequence ID" value="PZR09906.1"/>
    <property type="molecule type" value="Genomic_DNA"/>
</dbReference>
<gene>
    <name evidence="2" type="ORF">DI536_21490</name>
</gene>
<evidence type="ECO:0000313" key="3">
    <source>
        <dbReference type="Proteomes" id="UP000249061"/>
    </source>
</evidence>
<dbReference type="Gene3D" id="1.25.10.10">
    <property type="entry name" value="Leucine-rich Repeat Variant"/>
    <property type="match status" value="1"/>
</dbReference>
<name>A0A2W5TBY0_9BACT</name>
<accession>A0A2W5TBY0</accession>
<dbReference type="InterPro" id="IPR016024">
    <property type="entry name" value="ARM-type_fold"/>
</dbReference>
<dbReference type="InterPro" id="IPR004155">
    <property type="entry name" value="PBS_lyase_HEAT"/>
</dbReference>
<dbReference type="Proteomes" id="UP000249061">
    <property type="component" value="Unassembled WGS sequence"/>
</dbReference>